<comment type="caution">
    <text evidence="1">The sequence shown here is derived from an EMBL/GenBank/DDBJ whole genome shotgun (WGS) entry which is preliminary data.</text>
</comment>
<proteinExistence type="predicted"/>
<keyword evidence="2" id="KW-1185">Reference proteome</keyword>
<gene>
    <name evidence="1" type="ORF">EDD62_1180</name>
</gene>
<reference evidence="1 2" key="1">
    <citation type="submission" date="2018-11" db="EMBL/GenBank/DDBJ databases">
        <title>Genomic Encyclopedia of Type Strains, Phase IV (KMG-IV): sequencing the most valuable type-strain genomes for metagenomic binning, comparative biology and taxonomic classification.</title>
        <authorList>
            <person name="Goeker M."/>
        </authorList>
    </citation>
    <scope>NUCLEOTIDE SEQUENCE [LARGE SCALE GENOMIC DNA]</scope>
    <source>
        <strain evidence="1 2">DSM 29158</strain>
    </source>
</reference>
<dbReference type="EMBL" id="RKRK01000003">
    <property type="protein sequence ID" value="RPF56539.1"/>
    <property type="molecule type" value="Genomic_DNA"/>
</dbReference>
<evidence type="ECO:0000313" key="1">
    <source>
        <dbReference type="EMBL" id="RPF56539.1"/>
    </source>
</evidence>
<protein>
    <recommendedName>
        <fullName evidence="3">Adhesin domain-containing protein</fullName>
    </recommendedName>
</protein>
<evidence type="ECO:0008006" key="3">
    <source>
        <dbReference type="Google" id="ProtNLM"/>
    </source>
</evidence>
<evidence type="ECO:0000313" key="2">
    <source>
        <dbReference type="Proteomes" id="UP000277108"/>
    </source>
</evidence>
<sequence length="95" mass="10454">MITKGSICCRCFLNVNVGDLELRNVNKDMSMKGDVNVGHADIYYKEKPDNVTVQTDTNVGEIELNDVFPNGGTVGDAKYKVDLESNVGDIQVELE</sequence>
<dbReference type="AlphaFoldDB" id="A0A3N5BIF8"/>
<name>A0A3N5BIF8_9BACL</name>
<dbReference type="Proteomes" id="UP000277108">
    <property type="component" value="Unassembled WGS sequence"/>
</dbReference>
<organism evidence="1 2">
    <name type="scientific">Abyssicoccus albus</name>
    <dbReference type="NCBI Taxonomy" id="1817405"/>
    <lineage>
        <taxon>Bacteria</taxon>
        <taxon>Bacillati</taxon>
        <taxon>Bacillota</taxon>
        <taxon>Bacilli</taxon>
        <taxon>Bacillales</taxon>
        <taxon>Abyssicoccaceae</taxon>
    </lineage>
</organism>
<accession>A0A3N5BIF8</accession>